<dbReference type="Pfam" id="PF04802">
    <property type="entry name" value="PP4R3"/>
    <property type="match status" value="1"/>
</dbReference>
<feature type="non-terminal residue" evidence="6">
    <location>
        <position position="737"/>
    </location>
</feature>
<keyword evidence="7" id="KW-1185">Reference proteome</keyword>
<dbReference type="InterPro" id="IPR011993">
    <property type="entry name" value="PH-like_dom_sf"/>
</dbReference>
<dbReference type="InterPro" id="IPR011989">
    <property type="entry name" value="ARM-like"/>
</dbReference>
<accession>A0A4P9ZNM9</accession>
<dbReference type="InterPro" id="IPR051137">
    <property type="entry name" value="PP4R3-like"/>
</dbReference>
<gene>
    <name evidence="6" type="ORF">BJ085DRAFT_24490</name>
</gene>
<evidence type="ECO:0000256" key="3">
    <source>
        <dbReference type="SAM" id="MobiDB-lite"/>
    </source>
</evidence>
<dbReference type="EMBL" id="ML002980">
    <property type="protein sequence ID" value="RKP35036.1"/>
    <property type="molecule type" value="Genomic_DNA"/>
</dbReference>
<name>A0A4P9ZNM9_9FUNG</name>
<dbReference type="InterPro" id="IPR055236">
    <property type="entry name" value="EVH1_PP4R3"/>
</dbReference>
<dbReference type="GO" id="GO:0072542">
    <property type="term" value="F:protein phosphatase activator activity"/>
    <property type="evidence" value="ECO:0007669"/>
    <property type="project" value="TreeGrafter"/>
</dbReference>
<dbReference type="Gene3D" id="2.30.29.30">
    <property type="entry name" value="Pleckstrin-homology domain (PH domain)/Phosphotyrosine-binding domain (PTB)"/>
    <property type="match status" value="1"/>
</dbReference>
<dbReference type="SUPFAM" id="SSF48371">
    <property type="entry name" value="ARM repeat"/>
    <property type="match status" value="1"/>
</dbReference>
<protein>
    <submittedName>
        <fullName evidence="6">Component of IIS longevity pathway SMK-1-domain-containing protein</fullName>
    </submittedName>
</protein>
<reference evidence="7" key="1">
    <citation type="journal article" date="2018" name="Nat. Microbiol.">
        <title>Leveraging single-cell genomics to expand the fungal tree of life.</title>
        <authorList>
            <person name="Ahrendt S.R."/>
            <person name="Quandt C.A."/>
            <person name="Ciobanu D."/>
            <person name="Clum A."/>
            <person name="Salamov A."/>
            <person name="Andreopoulos B."/>
            <person name="Cheng J.F."/>
            <person name="Woyke T."/>
            <person name="Pelin A."/>
            <person name="Henrissat B."/>
            <person name="Reynolds N.K."/>
            <person name="Benny G.L."/>
            <person name="Smith M.E."/>
            <person name="James T.Y."/>
            <person name="Grigoriev I.V."/>
        </authorList>
    </citation>
    <scope>NUCLEOTIDE SEQUENCE [LARGE SCALE GENOMIC DNA]</scope>
    <source>
        <strain evidence="7">RSA 468</strain>
    </source>
</reference>
<dbReference type="GO" id="GO:0006974">
    <property type="term" value="P:DNA damage response"/>
    <property type="evidence" value="ECO:0007669"/>
    <property type="project" value="TreeGrafter"/>
</dbReference>
<dbReference type="PANTHER" id="PTHR23318">
    <property type="entry name" value="ATP SYNTHASE GAMMA-RELATED"/>
    <property type="match status" value="1"/>
</dbReference>
<dbReference type="GO" id="GO:0030289">
    <property type="term" value="C:protein phosphatase 4 complex"/>
    <property type="evidence" value="ECO:0007669"/>
    <property type="project" value="TreeGrafter"/>
</dbReference>
<evidence type="ECO:0000259" key="4">
    <source>
        <dbReference type="Pfam" id="PF04802"/>
    </source>
</evidence>
<sequence length="737" mass="83548">MRVKIYELSAQSLWQDRGTGYCSCLFIDSINDYCLVVHAESDESILLSSPVMKEDQYQKQQDSLIVWSDKGSNSDLALSFQEPASCADIWDIFPIYHNWVLLECNRSYLTLRPPIYYSLRFLSPELEIWFNPSKFEMPTPSIGTLPKILDLLKQSTITQYRRDLIMAYIHRTKYLDQLIPVFETCEDLEAIDDLHILCRIMKHIILIADDAMINHIIEDDIIIPVVGMFEYDPDFPSPKVNHRAHLSDPARFKEVIPLEDPVVKKKIHFSFRLQYLKDAVLVGLSDEGICQGLNTKIFYYNMEIVVSIENNHEFLGRLVEIVKSPDEPESKKHDVVLFIQQLCFLTKSFQPGIKSNVYRALSQNGLFDVLEYAMTSDSDHIRLVACELITTILEFDRLLVRSYILAQAKQGNRPLVKILAETFTSDKSSGVQMQCFEILRVLLDVLVSGVPDAMQSALIEGVGGTSSAVAPTSQVDSETEQFVSLFYETCSNQVAKPILSLTAEQVAELHHLPAIQAQVYVLVCELLTFCIRQHSFRSRFFVLSGTVVEQLGLLLTARVKHIQLAALRFFRACVGTTDNFVIRYLIRKGILERIMVLFDQNKGRYNLLNSACLDFFEFVTLRNLKPIITHLARQYTDQLTEGITYTSVTKQLLQRFGHNMESQRLLEDRRGSGGATSNLTDGPAGWSTETIDDDEGAYFDTSDGEDNSLGDSPVSPIAPKPPATPTTHSKSKPKDKD</sequence>
<evidence type="ECO:0000313" key="7">
    <source>
        <dbReference type="Proteomes" id="UP000268162"/>
    </source>
</evidence>
<dbReference type="InterPro" id="IPR006887">
    <property type="entry name" value="P4R3-like_central_dom"/>
</dbReference>
<evidence type="ECO:0000259" key="5">
    <source>
        <dbReference type="Pfam" id="PF22972"/>
    </source>
</evidence>
<dbReference type="SUPFAM" id="SSF50729">
    <property type="entry name" value="PH domain-like"/>
    <property type="match status" value="1"/>
</dbReference>
<dbReference type="STRING" id="215637.A0A4P9ZNM9"/>
<dbReference type="GO" id="GO:0005654">
    <property type="term" value="C:nucleoplasm"/>
    <property type="evidence" value="ECO:0007669"/>
    <property type="project" value="TreeGrafter"/>
</dbReference>
<keyword evidence="2" id="KW-0539">Nucleus</keyword>
<feature type="region of interest" description="Disordered" evidence="3">
    <location>
        <begin position="667"/>
        <end position="737"/>
    </location>
</feature>
<evidence type="ECO:0000256" key="2">
    <source>
        <dbReference type="ARBA" id="ARBA00023242"/>
    </source>
</evidence>
<feature type="domain" description="PP4R3 EVH1-like" evidence="5">
    <location>
        <begin position="2"/>
        <end position="91"/>
    </location>
</feature>
<feature type="domain" description="Serine/threonine-protein phosphatase 4 regulatory subunit 3-like central" evidence="4">
    <location>
        <begin position="147"/>
        <end position="656"/>
    </location>
</feature>
<feature type="compositionally biased region" description="Acidic residues" evidence="3">
    <location>
        <begin position="690"/>
        <end position="708"/>
    </location>
</feature>
<dbReference type="InterPro" id="IPR016024">
    <property type="entry name" value="ARM-type_fold"/>
</dbReference>
<dbReference type="PANTHER" id="PTHR23318:SF0">
    <property type="entry name" value="SERINE_THREONINE-PROTEIN PHOSPHATASE 4 REGULATORY SUBUNIT 3"/>
    <property type="match status" value="1"/>
</dbReference>
<dbReference type="Gene3D" id="1.25.10.10">
    <property type="entry name" value="Leucine-rich Repeat Variant"/>
    <property type="match status" value="1"/>
</dbReference>
<dbReference type="Proteomes" id="UP000268162">
    <property type="component" value="Unassembled WGS sequence"/>
</dbReference>
<proteinExistence type="predicted"/>
<comment type="subcellular location">
    <subcellularLocation>
        <location evidence="1">Nucleus</location>
    </subcellularLocation>
</comment>
<dbReference type="AlphaFoldDB" id="A0A4P9ZNM9"/>
<dbReference type="Pfam" id="PF22972">
    <property type="entry name" value="EVH1_PP4R3"/>
    <property type="match status" value="1"/>
</dbReference>
<evidence type="ECO:0000313" key="6">
    <source>
        <dbReference type="EMBL" id="RKP35036.1"/>
    </source>
</evidence>
<evidence type="ECO:0000256" key="1">
    <source>
        <dbReference type="ARBA" id="ARBA00004123"/>
    </source>
</evidence>
<organism evidence="6 7">
    <name type="scientific">Dimargaris cristalligena</name>
    <dbReference type="NCBI Taxonomy" id="215637"/>
    <lineage>
        <taxon>Eukaryota</taxon>
        <taxon>Fungi</taxon>
        <taxon>Fungi incertae sedis</taxon>
        <taxon>Zoopagomycota</taxon>
        <taxon>Kickxellomycotina</taxon>
        <taxon>Dimargaritomycetes</taxon>
        <taxon>Dimargaritales</taxon>
        <taxon>Dimargaritaceae</taxon>
        <taxon>Dimargaris</taxon>
    </lineage>
</organism>